<keyword evidence="3 7" id="KW-0812">Transmembrane</keyword>
<dbReference type="Pfam" id="PF03631">
    <property type="entry name" value="Virul_fac_BrkB"/>
    <property type="match status" value="1"/>
</dbReference>
<evidence type="ECO:0008006" key="9">
    <source>
        <dbReference type="Google" id="ProtNLM"/>
    </source>
</evidence>
<evidence type="ECO:0000313" key="8">
    <source>
        <dbReference type="EMBL" id="SVA69390.1"/>
    </source>
</evidence>
<feature type="transmembrane region" description="Helical" evidence="7">
    <location>
        <begin position="246"/>
        <end position="279"/>
    </location>
</feature>
<comment type="subcellular location">
    <subcellularLocation>
        <location evidence="1">Cell membrane</location>
        <topology evidence="1">Multi-pass membrane protein</topology>
    </subcellularLocation>
</comment>
<evidence type="ECO:0000256" key="4">
    <source>
        <dbReference type="ARBA" id="ARBA00022989"/>
    </source>
</evidence>
<sequence>MSSLILFISRFIVSNFNEFLGKNGPYMSAAIAYYAFFALFPLSLALIAVFSLVLHIEGFEEQLIEGLRIQIPVLAEADDEFLGNFFQSISRGRTVGSIVAIVGLFWVSQQVFSAIRKSINVIWGIEKTRPFLTERLMDIALMFGAATLLFASVFITGLLTFFQELSAILLPDAPISDPALWRQFALLVPLLLSFSVFLTLYWWLPNTKLRFRDVWPTALAGAAAFEISKVIFIFYLRNASGVATSIYGGLSTIIVLMIFVYVSSIILLVGAMLTSRYAFYLAQSEQKKRNRSLSKSLERIRGTSSLSGMPNQAPEAMHESEIL</sequence>
<dbReference type="GO" id="GO:0005886">
    <property type="term" value="C:plasma membrane"/>
    <property type="evidence" value="ECO:0007669"/>
    <property type="project" value="UniProtKB-SubCell"/>
</dbReference>
<proteinExistence type="predicted"/>
<keyword evidence="2" id="KW-1003">Cell membrane</keyword>
<evidence type="ECO:0000256" key="5">
    <source>
        <dbReference type="ARBA" id="ARBA00023136"/>
    </source>
</evidence>
<feature type="transmembrane region" description="Helical" evidence="7">
    <location>
        <begin position="214"/>
        <end position="234"/>
    </location>
</feature>
<feature type="transmembrane region" description="Helical" evidence="7">
    <location>
        <begin position="31"/>
        <end position="56"/>
    </location>
</feature>
<reference evidence="8" key="1">
    <citation type="submission" date="2018-05" db="EMBL/GenBank/DDBJ databases">
        <authorList>
            <person name="Lanie J.A."/>
            <person name="Ng W.-L."/>
            <person name="Kazmierczak K.M."/>
            <person name="Andrzejewski T.M."/>
            <person name="Davidsen T.M."/>
            <person name="Wayne K.J."/>
            <person name="Tettelin H."/>
            <person name="Glass J.I."/>
            <person name="Rusch D."/>
            <person name="Podicherti R."/>
            <person name="Tsui H.-C.T."/>
            <person name="Winkler M.E."/>
        </authorList>
    </citation>
    <scope>NUCLEOTIDE SEQUENCE</scope>
</reference>
<feature type="transmembrane region" description="Helical" evidence="7">
    <location>
        <begin position="136"/>
        <end position="161"/>
    </location>
</feature>
<evidence type="ECO:0000256" key="6">
    <source>
        <dbReference type="SAM" id="MobiDB-lite"/>
    </source>
</evidence>
<dbReference type="EMBL" id="UINC01016714">
    <property type="protein sequence ID" value="SVA69390.1"/>
    <property type="molecule type" value="Genomic_DNA"/>
</dbReference>
<evidence type="ECO:0000256" key="2">
    <source>
        <dbReference type="ARBA" id="ARBA00022475"/>
    </source>
</evidence>
<organism evidence="8">
    <name type="scientific">marine metagenome</name>
    <dbReference type="NCBI Taxonomy" id="408172"/>
    <lineage>
        <taxon>unclassified sequences</taxon>
        <taxon>metagenomes</taxon>
        <taxon>ecological metagenomes</taxon>
    </lineage>
</organism>
<evidence type="ECO:0000256" key="7">
    <source>
        <dbReference type="SAM" id="Phobius"/>
    </source>
</evidence>
<feature type="transmembrane region" description="Helical" evidence="7">
    <location>
        <begin position="95"/>
        <end position="115"/>
    </location>
</feature>
<gene>
    <name evidence="8" type="ORF">METZ01_LOCUS122244</name>
</gene>
<dbReference type="NCBIfam" id="TIGR00765">
    <property type="entry name" value="yihY_not_rbn"/>
    <property type="match status" value="1"/>
</dbReference>
<protein>
    <recommendedName>
        <fullName evidence="9">YihY/virulence factor BrkB family protein</fullName>
    </recommendedName>
</protein>
<keyword evidence="4 7" id="KW-1133">Transmembrane helix</keyword>
<dbReference type="PANTHER" id="PTHR30213">
    <property type="entry name" value="INNER MEMBRANE PROTEIN YHJD"/>
    <property type="match status" value="1"/>
</dbReference>
<name>A0A381XXN4_9ZZZZ</name>
<dbReference type="AlphaFoldDB" id="A0A381XXN4"/>
<dbReference type="InterPro" id="IPR017039">
    <property type="entry name" value="Virul_fac_BrkB"/>
</dbReference>
<keyword evidence="5 7" id="KW-0472">Membrane</keyword>
<evidence type="ECO:0000256" key="1">
    <source>
        <dbReference type="ARBA" id="ARBA00004651"/>
    </source>
</evidence>
<accession>A0A381XXN4</accession>
<dbReference type="PIRSF" id="PIRSF035875">
    <property type="entry name" value="RNase_BN"/>
    <property type="match status" value="1"/>
</dbReference>
<dbReference type="PANTHER" id="PTHR30213:SF0">
    <property type="entry name" value="UPF0761 MEMBRANE PROTEIN YIHY"/>
    <property type="match status" value="1"/>
</dbReference>
<feature type="transmembrane region" description="Helical" evidence="7">
    <location>
        <begin position="181"/>
        <end position="202"/>
    </location>
</feature>
<feature type="region of interest" description="Disordered" evidence="6">
    <location>
        <begin position="303"/>
        <end position="323"/>
    </location>
</feature>
<evidence type="ECO:0000256" key="3">
    <source>
        <dbReference type="ARBA" id="ARBA00022692"/>
    </source>
</evidence>